<evidence type="ECO:0000256" key="1">
    <source>
        <dbReference type="SAM" id="MobiDB-lite"/>
    </source>
</evidence>
<feature type="compositionally biased region" description="Low complexity" evidence="1">
    <location>
        <begin position="370"/>
        <end position="398"/>
    </location>
</feature>
<dbReference type="OrthoDB" id="6778729at2759"/>
<keyword evidence="2" id="KW-0472">Membrane</keyword>
<dbReference type="EMBL" id="OU896707">
    <property type="protein sequence ID" value="CAG9813237.1"/>
    <property type="molecule type" value="Genomic_DNA"/>
</dbReference>
<sequence>MHLHDLKYWIALIVLIASVVHISCLVNSSASFYLNEVADFDDIVELDNEKEKVNFEELSAKNPDFEAPEEEGPDPLKINLIEAPSRVKTDVRGVQNKLLNSPYLGPSTHHSAEHYKNSLGQFPQPKGKLNIFESPLIYEVQDDNPQQGYFLVKQRKSDDQPKYKKSGKGIHEGGGEQNLHHNMGNVLETESQQPENCVEEKLDQKSKTKLIASDPGLDMKKPDTFCNQLFEIFHKIPQIVKQLADSTDPQTRNTNWKSIKCIIRQQNPNFARSGILDRPESKNCFQKFIRRRKRHSTYINFRNRKKKFNNNLAKRNAPDDSRFKNIIDFIIKNKSFRSNYTYVPVLFATVKSVDLNQLETSEISPVTDGSSTENLSLQTSSSSASKSTNMSSTNSLLMSSNNTISGITTVKTDNTESMKPTISEGSTSTIIHSDSSAGGSATATFTLVPAMKEAKNLTEELSFRIPRLRESFQDIMDLMKDEPIAKRMKKEISDSASTTNVAEGNSIGSTRKNDTTPSSPPSNSTVPITTTVISTVNPESINPSISSTEHVPFPSESHFNFTISDKSSTKIIDKLELKLPFSGTDMKTMIANGSVCATKLSNVTSSFPIDGNVIPGVLIYPINSETLNNKSKRGIQEEEEYSAENKLGGEYSAENNLGINYYFTIDEPNLNANKKYIDFNPLPKLKKDVLNDCQNETEEMLNVLKSLNMKVPDEIENSKDKFGPDLTNSTSNIVPNTTETASITELSTETTNVMDFNSLSGINISSLMETNPIPNVIKPVANINKMKLFNSSNVETTIDIDAWCATSIGAANEIIPSITIPSRSAKTTTPSSTDTFSTIISSETPEISTKSETS</sequence>
<keyword evidence="2" id="KW-0812">Transmembrane</keyword>
<reference evidence="3" key="2">
    <citation type="submission" date="2022-10" db="EMBL/GenBank/DDBJ databases">
        <authorList>
            <consortium name="ENA_rothamsted_submissions"/>
            <consortium name="culmorum"/>
            <person name="King R."/>
        </authorList>
    </citation>
    <scope>NUCLEOTIDE SEQUENCE</scope>
</reference>
<organism evidence="3 4">
    <name type="scientific">Phaedon cochleariae</name>
    <name type="common">Mustard beetle</name>
    <dbReference type="NCBI Taxonomy" id="80249"/>
    <lineage>
        <taxon>Eukaryota</taxon>
        <taxon>Metazoa</taxon>
        <taxon>Ecdysozoa</taxon>
        <taxon>Arthropoda</taxon>
        <taxon>Hexapoda</taxon>
        <taxon>Insecta</taxon>
        <taxon>Pterygota</taxon>
        <taxon>Neoptera</taxon>
        <taxon>Endopterygota</taxon>
        <taxon>Coleoptera</taxon>
        <taxon>Polyphaga</taxon>
        <taxon>Cucujiformia</taxon>
        <taxon>Chrysomeloidea</taxon>
        <taxon>Chrysomelidae</taxon>
        <taxon>Chrysomelinae</taxon>
        <taxon>Chrysomelini</taxon>
        <taxon>Phaedon</taxon>
    </lineage>
</organism>
<feature type="region of interest" description="Disordered" evidence="1">
    <location>
        <begin position="364"/>
        <end position="398"/>
    </location>
</feature>
<feature type="compositionally biased region" description="Low complexity" evidence="1">
    <location>
        <begin position="515"/>
        <end position="528"/>
    </location>
</feature>
<feature type="region of interest" description="Disordered" evidence="1">
    <location>
        <begin position="416"/>
        <end position="435"/>
    </location>
</feature>
<feature type="region of interest" description="Disordered" evidence="1">
    <location>
        <begin position="823"/>
        <end position="854"/>
    </location>
</feature>
<feature type="non-terminal residue" evidence="3">
    <location>
        <position position="854"/>
    </location>
</feature>
<feature type="transmembrane region" description="Helical" evidence="2">
    <location>
        <begin position="6"/>
        <end position="26"/>
    </location>
</feature>
<feature type="compositionally biased region" description="Low complexity" evidence="1">
    <location>
        <begin position="824"/>
        <end position="854"/>
    </location>
</feature>
<reference evidence="3" key="1">
    <citation type="submission" date="2022-01" db="EMBL/GenBank/DDBJ databases">
        <authorList>
            <person name="King R."/>
        </authorList>
    </citation>
    <scope>NUCLEOTIDE SEQUENCE</scope>
</reference>
<feature type="region of interest" description="Disordered" evidence="1">
    <location>
        <begin position="153"/>
        <end position="181"/>
    </location>
</feature>
<keyword evidence="4" id="KW-1185">Reference proteome</keyword>
<feature type="compositionally biased region" description="Polar residues" evidence="1">
    <location>
        <begin position="494"/>
        <end position="510"/>
    </location>
</feature>
<feature type="compositionally biased region" description="Polar residues" evidence="1">
    <location>
        <begin position="416"/>
        <end position="434"/>
    </location>
</feature>
<dbReference type="AlphaFoldDB" id="A0A9N9S8C5"/>
<accession>A0A9N9S8C5</accession>
<dbReference type="Proteomes" id="UP001153737">
    <property type="component" value="Chromosome 1"/>
</dbReference>
<evidence type="ECO:0000256" key="2">
    <source>
        <dbReference type="SAM" id="Phobius"/>
    </source>
</evidence>
<protein>
    <submittedName>
        <fullName evidence="3">Uncharacterized protein</fullName>
    </submittedName>
</protein>
<keyword evidence="2" id="KW-1133">Transmembrane helix</keyword>
<proteinExistence type="predicted"/>
<name>A0A9N9S8C5_PHACE</name>
<evidence type="ECO:0000313" key="4">
    <source>
        <dbReference type="Proteomes" id="UP001153737"/>
    </source>
</evidence>
<evidence type="ECO:0000313" key="3">
    <source>
        <dbReference type="EMBL" id="CAG9813237.1"/>
    </source>
</evidence>
<feature type="region of interest" description="Disordered" evidence="1">
    <location>
        <begin position="489"/>
        <end position="528"/>
    </location>
</feature>
<gene>
    <name evidence="3" type="ORF">PHAECO_LOCUS1043</name>
</gene>